<dbReference type="EMBL" id="FMTL01000003">
    <property type="protein sequence ID" value="SCW79576.1"/>
    <property type="molecule type" value="Genomic_DNA"/>
</dbReference>
<dbReference type="AlphaFoldDB" id="A0AB37ZFI1"/>
<proteinExistence type="predicted"/>
<keyword evidence="2" id="KW-1185">Reference proteome</keyword>
<accession>A0AB37ZFI1</accession>
<sequence>MKSIQVETQKPRSARLFIWWAHTDSNRGPKDYETVKSTFLVVSQRLPKKADLARYPKFKGLGVSPWFWVWPVMP</sequence>
<comment type="caution">
    <text evidence="1">The sequence shown here is derived from an EMBL/GenBank/DDBJ whole genome shotgun (WGS) entry which is preliminary data.</text>
</comment>
<evidence type="ECO:0000313" key="2">
    <source>
        <dbReference type="Proteomes" id="UP000242418"/>
    </source>
</evidence>
<reference evidence="1 2" key="1">
    <citation type="submission" date="2016-10" db="EMBL/GenBank/DDBJ databases">
        <authorList>
            <person name="Varghese N."/>
            <person name="Submissions S."/>
        </authorList>
    </citation>
    <scope>NUCLEOTIDE SEQUENCE [LARGE SCALE GENOMIC DNA]</scope>
    <source>
        <strain evidence="1 2">DSM 17833</strain>
    </source>
</reference>
<dbReference type="Proteomes" id="UP000242418">
    <property type="component" value="Unassembled WGS sequence"/>
</dbReference>
<dbReference type="RefSeq" id="WP_143003836.1">
    <property type="nucleotide sequence ID" value="NZ_FMTL01000003.1"/>
</dbReference>
<protein>
    <submittedName>
        <fullName evidence="1">Uncharacterized protein</fullName>
    </submittedName>
</protein>
<gene>
    <name evidence="1" type="ORF">SAMN05216370_3636</name>
</gene>
<organism evidence="1 2">
    <name type="scientific">Pseudomonas peli</name>
    <dbReference type="NCBI Taxonomy" id="592361"/>
    <lineage>
        <taxon>Bacteria</taxon>
        <taxon>Pseudomonadati</taxon>
        <taxon>Pseudomonadota</taxon>
        <taxon>Gammaproteobacteria</taxon>
        <taxon>Pseudomonadales</taxon>
        <taxon>Pseudomonadaceae</taxon>
        <taxon>Pseudomonas</taxon>
    </lineage>
</organism>
<name>A0AB37ZFI1_9PSED</name>
<evidence type="ECO:0000313" key="1">
    <source>
        <dbReference type="EMBL" id="SCW79576.1"/>
    </source>
</evidence>